<dbReference type="STRING" id="869279.SE15_03920"/>
<feature type="transmembrane region" description="Helical" evidence="1">
    <location>
        <begin position="185"/>
        <end position="203"/>
    </location>
</feature>
<feature type="transmembrane region" description="Helical" evidence="1">
    <location>
        <begin position="215"/>
        <end position="233"/>
    </location>
</feature>
<keyword evidence="3" id="KW-1185">Reference proteome</keyword>
<gene>
    <name evidence="2" type="ORF">SE15_03920</name>
</gene>
<proteinExistence type="predicted"/>
<evidence type="ECO:0000256" key="1">
    <source>
        <dbReference type="SAM" id="Phobius"/>
    </source>
</evidence>
<sequence length="287" mass="31785">MAQEGLPNLADGVIPMLSESERLPLSRFSQVAAVVCLGYATLPFLHLQLESPTLALPGFLFVLPLTSSSLAAIWVTLLVISGMDWILQEREERLALRYRLVHWPLPALVAWALSVPLGTLQVSPQWWLIFGLGSVLLFAVMAAEYVVAGQIGAGQFWAYVTLTAVSFALFLILAVTLRAAGVRLYLQWLVLVPAIVLIVLRNLYLRMVERWSWEWAAVVGVLILQISTGLHYLPLKPLSYGLILTGFAYGLTSLAGALEEGRPWRSAWLEPLIMMLLLGFLAFIFGR</sequence>
<keyword evidence="1" id="KW-1133">Transmembrane helix</keyword>
<feature type="transmembrane region" description="Helical" evidence="1">
    <location>
        <begin position="156"/>
        <end position="179"/>
    </location>
</feature>
<protein>
    <submittedName>
        <fullName evidence="2">Uncharacterized protein</fullName>
    </submittedName>
</protein>
<feature type="transmembrane region" description="Helical" evidence="1">
    <location>
        <begin position="100"/>
        <end position="120"/>
    </location>
</feature>
<dbReference type="EMBL" id="LGKO01000002">
    <property type="protein sequence ID" value="KPL84290.1"/>
    <property type="molecule type" value="Genomic_DNA"/>
</dbReference>
<feature type="transmembrane region" description="Helical" evidence="1">
    <location>
        <begin position="59"/>
        <end position="80"/>
    </location>
</feature>
<name>A0A0N8GQP7_9CHLR</name>
<feature type="transmembrane region" description="Helical" evidence="1">
    <location>
        <begin position="126"/>
        <end position="147"/>
    </location>
</feature>
<accession>A0A0N8GQP7</accession>
<feature type="transmembrane region" description="Helical" evidence="1">
    <location>
        <begin position="239"/>
        <end position="258"/>
    </location>
</feature>
<keyword evidence="1" id="KW-0472">Membrane</keyword>
<dbReference type="AlphaFoldDB" id="A0A0N8GQP7"/>
<dbReference type="Proteomes" id="UP000050544">
    <property type="component" value="Unassembled WGS sequence"/>
</dbReference>
<organism evidence="2 3">
    <name type="scientific">Thermanaerothrix daxensis</name>
    <dbReference type="NCBI Taxonomy" id="869279"/>
    <lineage>
        <taxon>Bacteria</taxon>
        <taxon>Bacillati</taxon>
        <taxon>Chloroflexota</taxon>
        <taxon>Anaerolineae</taxon>
        <taxon>Anaerolineales</taxon>
        <taxon>Anaerolineaceae</taxon>
        <taxon>Thermanaerothrix</taxon>
    </lineage>
</organism>
<evidence type="ECO:0000313" key="2">
    <source>
        <dbReference type="EMBL" id="KPL84290.1"/>
    </source>
</evidence>
<reference evidence="2 3" key="1">
    <citation type="submission" date="2015-07" db="EMBL/GenBank/DDBJ databases">
        <title>Whole genome sequence of Thermanaerothrix daxensis DSM 23592.</title>
        <authorList>
            <person name="Hemp J."/>
            <person name="Ward L.M."/>
            <person name="Pace L.A."/>
            <person name="Fischer W.W."/>
        </authorList>
    </citation>
    <scope>NUCLEOTIDE SEQUENCE [LARGE SCALE GENOMIC DNA]</scope>
    <source>
        <strain evidence="2 3">GNS-1</strain>
    </source>
</reference>
<evidence type="ECO:0000313" key="3">
    <source>
        <dbReference type="Proteomes" id="UP000050544"/>
    </source>
</evidence>
<feature type="transmembrane region" description="Helical" evidence="1">
    <location>
        <begin position="267"/>
        <end position="286"/>
    </location>
</feature>
<comment type="caution">
    <text evidence="2">The sequence shown here is derived from an EMBL/GenBank/DDBJ whole genome shotgun (WGS) entry which is preliminary data.</text>
</comment>
<keyword evidence="1" id="KW-0812">Transmembrane</keyword>